<proteinExistence type="inferred from homology"/>
<dbReference type="Gene3D" id="1.10.10.10">
    <property type="entry name" value="Winged helix-like DNA-binding domain superfamily/Winged helix DNA-binding domain"/>
    <property type="match status" value="1"/>
</dbReference>
<dbReference type="InterPro" id="IPR002815">
    <property type="entry name" value="Spo11/TopoVI_A"/>
</dbReference>
<feature type="active site" description="O-(5'-phospho-DNA)-tyrosine intermediate" evidence="10">
    <location>
        <position position="119"/>
    </location>
</feature>
<accession>A0A9W9PAU8</accession>
<keyword evidence="8 10" id="KW-0238">DNA-binding</keyword>
<dbReference type="GO" id="GO:0046872">
    <property type="term" value="F:metal ion binding"/>
    <property type="evidence" value="ECO:0007669"/>
    <property type="project" value="UniProtKB-KW"/>
</dbReference>
<evidence type="ECO:0000259" key="11">
    <source>
        <dbReference type="Pfam" id="PF04406"/>
    </source>
</evidence>
<evidence type="ECO:0000313" key="13">
    <source>
        <dbReference type="EMBL" id="KAJ5241113.1"/>
    </source>
</evidence>
<reference evidence="13" key="2">
    <citation type="journal article" date="2023" name="IMA Fungus">
        <title>Comparative genomic study of the Penicillium genus elucidates a diverse pangenome and 15 lateral gene transfer events.</title>
        <authorList>
            <person name="Petersen C."/>
            <person name="Sorensen T."/>
            <person name="Nielsen M.R."/>
            <person name="Sondergaard T.E."/>
            <person name="Sorensen J.L."/>
            <person name="Fitzpatrick D.A."/>
            <person name="Frisvad J.C."/>
            <person name="Nielsen K.L."/>
        </authorList>
    </citation>
    <scope>NUCLEOTIDE SEQUENCE</scope>
    <source>
        <strain evidence="13">IBT 23319</strain>
    </source>
</reference>
<dbReference type="GO" id="GO:0003918">
    <property type="term" value="F:DNA topoisomerase type II (double strand cut, ATP-hydrolyzing) activity"/>
    <property type="evidence" value="ECO:0007669"/>
    <property type="project" value="UniProtKB-UniRule"/>
</dbReference>
<dbReference type="FunFam" id="3.40.1360.10:FF:000018">
    <property type="entry name" value="Type II DNA topoisomerase VI subunit A"/>
    <property type="match status" value="1"/>
</dbReference>
<evidence type="ECO:0000256" key="3">
    <source>
        <dbReference type="ARBA" id="ARBA00006559"/>
    </source>
</evidence>
<dbReference type="EMBL" id="JAPQKT010000002">
    <property type="protein sequence ID" value="KAJ5241113.1"/>
    <property type="molecule type" value="Genomic_DNA"/>
</dbReference>
<keyword evidence="14" id="KW-1185">Reference proteome</keyword>
<evidence type="ECO:0000256" key="5">
    <source>
        <dbReference type="ARBA" id="ARBA00022723"/>
    </source>
</evidence>
<dbReference type="GO" id="GO:0005524">
    <property type="term" value="F:ATP binding"/>
    <property type="evidence" value="ECO:0007669"/>
    <property type="project" value="InterPro"/>
</dbReference>
<comment type="catalytic activity">
    <reaction evidence="1 10">
        <text>ATP-dependent breakage, passage and rejoining of double-stranded DNA.</text>
        <dbReference type="EC" id="5.6.2.2"/>
    </reaction>
</comment>
<dbReference type="CDD" id="cd00223">
    <property type="entry name" value="TOPRIM_TopoIIB_SPO"/>
    <property type="match status" value="1"/>
</dbReference>
<gene>
    <name evidence="13" type="ORF">N7469_002704</name>
</gene>
<keyword evidence="7 10" id="KW-0799">Topoisomerase</keyword>
<reference evidence="13" key="1">
    <citation type="submission" date="2022-11" db="EMBL/GenBank/DDBJ databases">
        <authorList>
            <person name="Petersen C."/>
        </authorList>
    </citation>
    <scope>NUCLEOTIDE SEQUENCE</scope>
    <source>
        <strain evidence="13">IBT 23319</strain>
    </source>
</reference>
<dbReference type="PROSITE" id="PS52041">
    <property type="entry name" value="TOPO_IIB"/>
    <property type="match status" value="1"/>
</dbReference>
<dbReference type="EC" id="5.6.2.2" evidence="4"/>
<dbReference type="InterPro" id="IPR034136">
    <property type="entry name" value="TOPRIM_Topo6A/Spo11"/>
</dbReference>
<keyword evidence="6" id="KW-0460">Magnesium</keyword>
<sequence length="387" mass="43152">MALRHNFPQAVVVGQTPDSSVRTYIDDTLTALLRELTLAPSEGQPSITLRSRPDRSNCAVNPVNGALEAVCGSTSYRTYTWPGNTAHESWKFTVVIRVLSVIDQCLREGRLISKRDIYYIDPAYFQSQTTVNNVIDDIAYTIGVNRLALNVEAAGKGLIAGSFLLLRDSVVVLNAQSVFEDTLIPRIQDNDKIDISNARWVLVIEKEAVFHRLVRNNYHNKALAGKGILITGKGYPDICARQFLHKLSKATGSGDQRRLRFYALTDGDPHGLAILSTYKYGSLAHLNENALLSLPSLQWLGLKLADAAHGTQDSSGSHSLTLTVRDRKKIISMLHHSPIWASDGAEPEWCAELQRMLMLNVKVEIESLYDGDCCLESWIDQKMFRQR</sequence>
<dbReference type="InterPro" id="IPR036078">
    <property type="entry name" value="Spo11/TopoVI_A_sf"/>
</dbReference>
<evidence type="ECO:0000313" key="14">
    <source>
        <dbReference type="Proteomes" id="UP001147733"/>
    </source>
</evidence>
<keyword evidence="5" id="KW-0479">Metal-binding</keyword>
<comment type="cofactor">
    <cofactor evidence="2">
        <name>Mg(2+)</name>
        <dbReference type="ChEBI" id="CHEBI:18420"/>
    </cofactor>
</comment>
<evidence type="ECO:0000256" key="9">
    <source>
        <dbReference type="ARBA" id="ARBA00023235"/>
    </source>
</evidence>
<dbReference type="GeneID" id="81380791"/>
<evidence type="ECO:0000256" key="7">
    <source>
        <dbReference type="ARBA" id="ARBA00023029"/>
    </source>
</evidence>
<evidence type="ECO:0000259" key="12">
    <source>
        <dbReference type="Pfam" id="PF21180"/>
    </source>
</evidence>
<evidence type="ECO:0000256" key="4">
    <source>
        <dbReference type="ARBA" id="ARBA00012895"/>
    </source>
</evidence>
<dbReference type="GO" id="GO:0003677">
    <property type="term" value="F:DNA binding"/>
    <property type="evidence" value="ECO:0007669"/>
    <property type="project" value="UniProtKB-UniRule"/>
</dbReference>
<comment type="similarity">
    <text evidence="3 10">Belongs to the TOP6A family.</text>
</comment>
<dbReference type="Pfam" id="PF04406">
    <property type="entry name" value="TP6A_N"/>
    <property type="match status" value="1"/>
</dbReference>
<dbReference type="InterPro" id="IPR036388">
    <property type="entry name" value="WH-like_DNA-bd_sf"/>
</dbReference>
<dbReference type="Proteomes" id="UP001147733">
    <property type="component" value="Unassembled WGS sequence"/>
</dbReference>
<dbReference type="RefSeq" id="XP_056504118.1">
    <property type="nucleotide sequence ID" value="XM_056641624.1"/>
</dbReference>
<feature type="domain" description="Topoisomerase 6 subunit A/Spo11 TOPRIM" evidence="12">
    <location>
        <begin position="200"/>
        <end position="372"/>
    </location>
</feature>
<dbReference type="SUPFAM" id="SSF56726">
    <property type="entry name" value="DNA topoisomerase IV, alpha subunit"/>
    <property type="match status" value="1"/>
</dbReference>
<feature type="domain" description="Spo11/DNA topoisomerase VI subunit A N-terminal" evidence="11">
    <location>
        <begin position="90"/>
        <end position="151"/>
    </location>
</feature>
<dbReference type="PANTHER" id="PTHR10848">
    <property type="entry name" value="MEIOTIC RECOMBINATION PROTEIN SPO11"/>
    <property type="match status" value="1"/>
</dbReference>
<dbReference type="Pfam" id="PF21180">
    <property type="entry name" value="TOP6A-Spo11_Toprim"/>
    <property type="match status" value="1"/>
</dbReference>
<dbReference type="GO" id="GO:0000228">
    <property type="term" value="C:nuclear chromosome"/>
    <property type="evidence" value="ECO:0007669"/>
    <property type="project" value="TreeGrafter"/>
</dbReference>
<dbReference type="PANTHER" id="PTHR10848:SF0">
    <property type="entry name" value="MEIOTIC RECOMBINATION PROTEIN SPO11"/>
    <property type="match status" value="1"/>
</dbReference>
<dbReference type="Gene3D" id="3.40.1360.10">
    <property type="match status" value="1"/>
</dbReference>
<evidence type="ECO:0000256" key="2">
    <source>
        <dbReference type="ARBA" id="ARBA00001946"/>
    </source>
</evidence>
<dbReference type="GO" id="GO:0042138">
    <property type="term" value="P:meiotic DNA double-strand break formation"/>
    <property type="evidence" value="ECO:0007669"/>
    <property type="project" value="TreeGrafter"/>
</dbReference>
<organism evidence="13 14">
    <name type="scientific">Penicillium citrinum</name>
    <dbReference type="NCBI Taxonomy" id="5077"/>
    <lineage>
        <taxon>Eukaryota</taxon>
        <taxon>Fungi</taxon>
        <taxon>Dikarya</taxon>
        <taxon>Ascomycota</taxon>
        <taxon>Pezizomycotina</taxon>
        <taxon>Eurotiomycetes</taxon>
        <taxon>Eurotiomycetidae</taxon>
        <taxon>Eurotiales</taxon>
        <taxon>Aspergillaceae</taxon>
        <taxon>Penicillium</taxon>
    </lineage>
</organism>
<evidence type="ECO:0000256" key="10">
    <source>
        <dbReference type="PROSITE-ProRule" id="PRU01385"/>
    </source>
</evidence>
<dbReference type="AlphaFoldDB" id="A0A9W9PAU8"/>
<evidence type="ECO:0000256" key="1">
    <source>
        <dbReference type="ARBA" id="ARBA00000185"/>
    </source>
</evidence>
<dbReference type="OrthoDB" id="5377392at2759"/>
<protein>
    <recommendedName>
        <fullName evidence="4">DNA topoisomerase (ATP-hydrolyzing)</fullName>
        <ecNumber evidence="4">5.6.2.2</ecNumber>
    </recommendedName>
</protein>
<evidence type="ECO:0000256" key="6">
    <source>
        <dbReference type="ARBA" id="ARBA00022842"/>
    </source>
</evidence>
<keyword evidence="9 10" id="KW-0413">Isomerase</keyword>
<name>A0A9W9PAU8_PENCI</name>
<dbReference type="GO" id="GO:0007131">
    <property type="term" value="P:reciprocal meiotic recombination"/>
    <property type="evidence" value="ECO:0007669"/>
    <property type="project" value="TreeGrafter"/>
</dbReference>
<comment type="caution">
    <text evidence="13">The sequence shown here is derived from an EMBL/GenBank/DDBJ whole genome shotgun (WGS) entry which is preliminary data.</text>
</comment>
<dbReference type="PRINTS" id="PR01550">
    <property type="entry name" value="TOP6AFAMILY"/>
</dbReference>
<dbReference type="InterPro" id="IPR013049">
    <property type="entry name" value="Spo11/TopoVI_A_N"/>
</dbReference>
<evidence type="ECO:0000256" key="8">
    <source>
        <dbReference type="ARBA" id="ARBA00023125"/>
    </source>
</evidence>
<dbReference type="GO" id="GO:0000706">
    <property type="term" value="P:meiotic DNA double-strand break processing"/>
    <property type="evidence" value="ECO:0007669"/>
    <property type="project" value="TreeGrafter"/>
</dbReference>